<dbReference type="STRING" id="71717.A0A4Y7T503"/>
<comment type="caution">
    <text evidence="2">The sequence shown here is derived from an EMBL/GenBank/DDBJ whole genome shotgun (WGS) entry which is preliminary data.</text>
</comment>
<accession>A0A4Y7T503</accession>
<dbReference type="Proteomes" id="UP000298030">
    <property type="component" value="Unassembled WGS sequence"/>
</dbReference>
<sequence>MATNSSRLPGSLDPLLLSNDRPSPGQASSISKVIETLTHDLSNIDASIACLKTEVARLETTKSTLQHDVERYSSLLSSVRQLPPEIIRVVMLACFDEDDFDQDQVKNLSLVSRQWYQVAVSTPRLWSSYTIDTEGLDKESVSSVIHKASTHLSKAASLPLHLRYTVDCGGPDSTHALDYIHSLSPQLRVLHIDLISETQDDVAGEFNATLTRLFRPPTIWPVLHTLSLIMHTDQGYFDDSLTGIFPLPTQSFPALKVAELDLVGESLSPRAVRELQSWGMPWAQLSRLFIGPCAVCSPSDVVGILRESTSLEECYIDVPGYNDSYWGVYSTDAHITLPKVTKFTLKAEDEWMAAGILNHLTLPSLRRYHHDLYMGYDFEVPNPEHPDPGESPAWQAANAILHPIIELFTRSGCSATLETLDLNLASGLKALARLWSEKPE</sequence>
<keyword evidence="3" id="KW-1185">Reference proteome</keyword>
<organism evidence="2 3">
    <name type="scientific">Coprinellus micaceus</name>
    <name type="common">Glistening ink-cap mushroom</name>
    <name type="synonym">Coprinus micaceus</name>
    <dbReference type="NCBI Taxonomy" id="71717"/>
    <lineage>
        <taxon>Eukaryota</taxon>
        <taxon>Fungi</taxon>
        <taxon>Dikarya</taxon>
        <taxon>Basidiomycota</taxon>
        <taxon>Agaricomycotina</taxon>
        <taxon>Agaricomycetes</taxon>
        <taxon>Agaricomycetidae</taxon>
        <taxon>Agaricales</taxon>
        <taxon>Agaricineae</taxon>
        <taxon>Psathyrellaceae</taxon>
        <taxon>Coprinellus</taxon>
    </lineage>
</organism>
<evidence type="ECO:0000313" key="3">
    <source>
        <dbReference type="Proteomes" id="UP000298030"/>
    </source>
</evidence>
<dbReference type="OrthoDB" id="2827512at2759"/>
<feature type="region of interest" description="Disordered" evidence="1">
    <location>
        <begin position="1"/>
        <end position="28"/>
    </location>
</feature>
<evidence type="ECO:0000313" key="2">
    <source>
        <dbReference type="EMBL" id="TEB28682.1"/>
    </source>
</evidence>
<protein>
    <submittedName>
        <fullName evidence="2">Uncharacterized protein</fullName>
    </submittedName>
</protein>
<gene>
    <name evidence="2" type="ORF">FA13DRAFT_1815751</name>
</gene>
<evidence type="ECO:0000256" key="1">
    <source>
        <dbReference type="SAM" id="MobiDB-lite"/>
    </source>
</evidence>
<reference evidence="2 3" key="1">
    <citation type="journal article" date="2019" name="Nat. Ecol. Evol.">
        <title>Megaphylogeny resolves global patterns of mushroom evolution.</title>
        <authorList>
            <person name="Varga T."/>
            <person name="Krizsan K."/>
            <person name="Foldi C."/>
            <person name="Dima B."/>
            <person name="Sanchez-Garcia M."/>
            <person name="Sanchez-Ramirez S."/>
            <person name="Szollosi G.J."/>
            <person name="Szarkandi J.G."/>
            <person name="Papp V."/>
            <person name="Albert L."/>
            <person name="Andreopoulos W."/>
            <person name="Angelini C."/>
            <person name="Antonin V."/>
            <person name="Barry K.W."/>
            <person name="Bougher N.L."/>
            <person name="Buchanan P."/>
            <person name="Buyck B."/>
            <person name="Bense V."/>
            <person name="Catcheside P."/>
            <person name="Chovatia M."/>
            <person name="Cooper J."/>
            <person name="Damon W."/>
            <person name="Desjardin D."/>
            <person name="Finy P."/>
            <person name="Geml J."/>
            <person name="Haridas S."/>
            <person name="Hughes K."/>
            <person name="Justo A."/>
            <person name="Karasinski D."/>
            <person name="Kautmanova I."/>
            <person name="Kiss B."/>
            <person name="Kocsube S."/>
            <person name="Kotiranta H."/>
            <person name="LaButti K.M."/>
            <person name="Lechner B.E."/>
            <person name="Liimatainen K."/>
            <person name="Lipzen A."/>
            <person name="Lukacs Z."/>
            <person name="Mihaltcheva S."/>
            <person name="Morgado L.N."/>
            <person name="Niskanen T."/>
            <person name="Noordeloos M.E."/>
            <person name="Ohm R.A."/>
            <person name="Ortiz-Santana B."/>
            <person name="Ovrebo C."/>
            <person name="Racz N."/>
            <person name="Riley R."/>
            <person name="Savchenko A."/>
            <person name="Shiryaev A."/>
            <person name="Soop K."/>
            <person name="Spirin V."/>
            <person name="Szebenyi C."/>
            <person name="Tomsovsky M."/>
            <person name="Tulloss R.E."/>
            <person name="Uehling J."/>
            <person name="Grigoriev I.V."/>
            <person name="Vagvolgyi C."/>
            <person name="Papp T."/>
            <person name="Martin F.M."/>
            <person name="Miettinen O."/>
            <person name="Hibbett D.S."/>
            <person name="Nagy L.G."/>
        </authorList>
    </citation>
    <scope>NUCLEOTIDE SEQUENCE [LARGE SCALE GENOMIC DNA]</scope>
    <source>
        <strain evidence="2 3">FP101781</strain>
    </source>
</reference>
<proteinExistence type="predicted"/>
<dbReference type="EMBL" id="QPFP01000031">
    <property type="protein sequence ID" value="TEB28682.1"/>
    <property type="molecule type" value="Genomic_DNA"/>
</dbReference>
<dbReference type="AlphaFoldDB" id="A0A4Y7T503"/>
<name>A0A4Y7T503_COPMI</name>